<dbReference type="EMBL" id="QMKO01000072">
    <property type="protein sequence ID" value="RTG91449.1"/>
    <property type="molecule type" value="Genomic_DNA"/>
</dbReference>
<accession>A0A430QUU6</accession>
<dbReference type="STRING" id="6184.A0A430QUU6"/>
<evidence type="ECO:0008006" key="3">
    <source>
        <dbReference type="Google" id="ProtNLM"/>
    </source>
</evidence>
<keyword evidence="2" id="KW-1185">Reference proteome</keyword>
<dbReference type="InterPro" id="IPR043502">
    <property type="entry name" value="DNA/RNA_pol_sf"/>
</dbReference>
<protein>
    <recommendedName>
        <fullName evidence="3">Reverse transcriptase domain-containing protein</fullName>
    </recommendedName>
</protein>
<gene>
    <name evidence="1" type="ORF">DC041_0001527</name>
</gene>
<dbReference type="PANTHER" id="PTHR37984:SF5">
    <property type="entry name" value="PROTEIN NYNRIN-LIKE"/>
    <property type="match status" value="1"/>
</dbReference>
<sequence>MDTVMSNVEGVSVCLDDNIVVGSSAQELMGRLDVVLTEISQSGFQLQKENCGFLLESVKYLGYIFDENGRRSDPDNINTIKNMPKPTEVTTLRSFWGCNMTAAGTIQSSVHLQVLV</sequence>
<dbReference type="Proteomes" id="UP000290809">
    <property type="component" value="Unassembled WGS sequence"/>
</dbReference>
<dbReference type="AlphaFoldDB" id="A0A430QUU6"/>
<organism evidence="1 2">
    <name type="scientific">Schistosoma bovis</name>
    <name type="common">Blood fluke</name>
    <dbReference type="NCBI Taxonomy" id="6184"/>
    <lineage>
        <taxon>Eukaryota</taxon>
        <taxon>Metazoa</taxon>
        <taxon>Spiralia</taxon>
        <taxon>Lophotrochozoa</taxon>
        <taxon>Platyhelminthes</taxon>
        <taxon>Trematoda</taxon>
        <taxon>Digenea</taxon>
        <taxon>Strigeidida</taxon>
        <taxon>Schistosomatoidea</taxon>
        <taxon>Schistosomatidae</taxon>
        <taxon>Schistosoma</taxon>
    </lineage>
</organism>
<proteinExistence type="predicted"/>
<evidence type="ECO:0000313" key="2">
    <source>
        <dbReference type="Proteomes" id="UP000290809"/>
    </source>
</evidence>
<comment type="caution">
    <text evidence="1">The sequence shown here is derived from an EMBL/GenBank/DDBJ whole genome shotgun (WGS) entry which is preliminary data.</text>
</comment>
<dbReference type="InterPro" id="IPR043128">
    <property type="entry name" value="Rev_trsase/Diguanyl_cyclase"/>
</dbReference>
<evidence type="ECO:0000313" key="1">
    <source>
        <dbReference type="EMBL" id="RTG91449.1"/>
    </source>
</evidence>
<dbReference type="InterPro" id="IPR050951">
    <property type="entry name" value="Retrovirus_Pol_polyprotein"/>
</dbReference>
<reference evidence="1 2" key="1">
    <citation type="journal article" date="2019" name="PLoS Pathog.">
        <title>Genome sequence of the bovine parasite Schistosoma bovis Tanzania.</title>
        <authorList>
            <person name="Oey H."/>
            <person name="Zakrzewski M."/>
            <person name="Gobert G."/>
            <person name="Gravermann K."/>
            <person name="Stoye J."/>
            <person name="Jones M."/>
            <person name="Mcmanus D."/>
            <person name="Krause L."/>
        </authorList>
    </citation>
    <scope>NUCLEOTIDE SEQUENCE [LARGE SCALE GENOMIC DNA]</scope>
    <source>
        <strain evidence="1 2">TAN1997</strain>
    </source>
</reference>
<dbReference type="PANTHER" id="PTHR37984">
    <property type="entry name" value="PROTEIN CBG26694"/>
    <property type="match status" value="1"/>
</dbReference>
<dbReference type="SUPFAM" id="SSF56672">
    <property type="entry name" value="DNA/RNA polymerases"/>
    <property type="match status" value="1"/>
</dbReference>
<name>A0A430QUU6_SCHBO</name>
<dbReference type="Gene3D" id="3.30.70.270">
    <property type="match status" value="1"/>
</dbReference>